<dbReference type="InterPro" id="IPR037056">
    <property type="entry name" value="RNase_H1_N_sf"/>
</dbReference>
<dbReference type="Gramene" id="KCW52849">
    <property type="protein sequence ID" value="KCW52849"/>
    <property type="gene ID" value="EUGRSUZ_J02177"/>
</dbReference>
<dbReference type="FunCoup" id="A0A059AGG7">
    <property type="interactions" value="55"/>
</dbReference>
<dbReference type="InterPro" id="IPR002156">
    <property type="entry name" value="RNaseH_domain"/>
</dbReference>
<gene>
    <name evidence="2" type="ORF">EUGRSUZ_J02177</name>
</gene>
<organism evidence="2">
    <name type="scientific">Eucalyptus grandis</name>
    <name type="common">Flooded gum</name>
    <dbReference type="NCBI Taxonomy" id="71139"/>
    <lineage>
        <taxon>Eukaryota</taxon>
        <taxon>Viridiplantae</taxon>
        <taxon>Streptophyta</taxon>
        <taxon>Embryophyta</taxon>
        <taxon>Tracheophyta</taxon>
        <taxon>Spermatophyta</taxon>
        <taxon>Magnoliopsida</taxon>
        <taxon>eudicotyledons</taxon>
        <taxon>Gunneridae</taxon>
        <taxon>Pentapetalae</taxon>
        <taxon>rosids</taxon>
        <taxon>malvids</taxon>
        <taxon>Myrtales</taxon>
        <taxon>Myrtaceae</taxon>
        <taxon>Myrtoideae</taxon>
        <taxon>Eucalypteae</taxon>
        <taxon>Eucalyptus</taxon>
    </lineage>
</organism>
<dbReference type="InParanoid" id="A0A059AGG7"/>
<name>A0A059AGG7_EUCGR</name>
<protein>
    <recommendedName>
        <fullName evidence="1">RNase H type-1 domain-containing protein</fullName>
    </recommendedName>
</protein>
<dbReference type="PANTHER" id="PTHR46387:SF40">
    <property type="entry name" value="POLYNUCLEOTIDYL TRANSFERASE, RIBONUCLEASE H-LIKE SUPERFAMILY PROTEIN"/>
    <property type="match status" value="1"/>
</dbReference>
<dbReference type="SUPFAM" id="SSF53098">
    <property type="entry name" value="Ribonuclease H-like"/>
    <property type="match status" value="1"/>
</dbReference>
<dbReference type="Gene3D" id="3.40.970.10">
    <property type="entry name" value="Ribonuclease H1, N-terminal domain"/>
    <property type="match status" value="1"/>
</dbReference>
<dbReference type="FunFam" id="3.30.420.10:FF:000076">
    <property type="entry name" value="RBR-type E3 ubiquitin transferase"/>
    <property type="match status" value="1"/>
</dbReference>
<dbReference type="InterPro" id="IPR036397">
    <property type="entry name" value="RNaseH_sf"/>
</dbReference>
<dbReference type="Gene3D" id="3.30.420.10">
    <property type="entry name" value="Ribonuclease H-like superfamily/Ribonuclease H"/>
    <property type="match status" value="1"/>
</dbReference>
<dbReference type="PROSITE" id="PS50879">
    <property type="entry name" value="RNASE_H_1"/>
    <property type="match status" value="1"/>
</dbReference>
<proteinExistence type="predicted"/>
<dbReference type="GO" id="GO:0003676">
    <property type="term" value="F:nucleic acid binding"/>
    <property type="evidence" value="ECO:0007669"/>
    <property type="project" value="InterPro"/>
</dbReference>
<dbReference type="CDD" id="cd09279">
    <property type="entry name" value="RNase_HI_like"/>
    <property type="match status" value="1"/>
</dbReference>
<dbReference type="AlphaFoldDB" id="A0A059AGG7"/>
<feature type="domain" description="RNase H type-1" evidence="1">
    <location>
        <begin position="147"/>
        <end position="278"/>
    </location>
</feature>
<dbReference type="InterPro" id="IPR009027">
    <property type="entry name" value="Ribosomal_bL9/RNase_H1_N"/>
</dbReference>
<dbReference type="eggNOG" id="ENOG502QRR5">
    <property type="taxonomic scope" value="Eukaryota"/>
</dbReference>
<dbReference type="GO" id="GO:0004523">
    <property type="term" value="F:RNA-DNA hybrid ribonuclease activity"/>
    <property type="evidence" value="ECO:0007669"/>
    <property type="project" value="InterPro"/>
</dbReference>
<dbReference type="STRING" id="71139.A0A059AGG7"/>
<dbReference type="InterPro" id="IPR012337">
    <property type="entry name" value="RNaseH-like_sf"/>
</dbReference>
<evidence type="ECO:0000313" key="2">
    <source>
        <dbReference type="EMBL" id="KCW52849.1"/>
    </source>
</evidence>
<dbReference type="Pfam" id="PF01693">
    <property type="entry name" value="Cauli_VI"/>
    <property type="match status" value="1"/>
</dbReference>
<sequence length="332" mass="35883">MSKKGGADAFYVVRKGDLIGIYKTLKDCQAQAGSSVHSPSVSVYKGHGLAEEAEEHLKSHGLKNASYTISAADLKNDIFGELVPCPFQQPASTRGASLNKALPTKRSVEALQWDHKQAVGPTSALINHQSKHLKLNDGTASQPASSNCSSCSLEFDGASKGNPGPAGAGAILRADDGSSVWRLREGVGIATNNVAEYRALIMGLRQALQKGFKKIQVRGDSMLVCMQIQGKWKLKNQNMADLCQVAKELKDRFTTFQIDHVRREFNSEADAQANLAIALKDGQVEGDVDSNSSSMEPSAASCCALRLFWKRERERELHSLLGTCIATGKELH</sequence>
<dbReference type="OMA" id="NIEFDGA"/>
<reference evidence="2" key="1">
    <citation type="submission" date="2013-07" db="EMBL/GenBank/DDBJ databases">
        <title>The genome of Eucalyptus grandis.</title>
        <authorList>
            <person name="Schmutz J."/>
            <person name="Hayes R."/>
            <person name="Myburg A."/>
            <person name="Tuskan G."/>
            <person name="Grattapaglia D."/>
            <person name="Rokhsar D.S."/>
        </authorList>
    </citation>
    <scope>NUCLEOTIDE SEQUENCE</scope>
    <source>
        <tissue evidence="2">Leaf extractions</tissue>
    </source>
</reference>
<evidence type="ECO:0000259" key="1">
    <source>
        <dbReference type="PROSITE" id="PS50879"/>
    </source>
</evidence>
<dbReference type="EMBL" id="KK198762">
    <property type="protein sequence ID" value="KCW52849.1"/>
    <property type="molecule type" value="Genomic_DNA"/>
</dbReference>
<dbReference type="PANTHER" id="PTHR46387">
    <property type="entry name" value="POLYNUCLEOTIDYL TRANSFERASE, RIBONUCLEASE H-LIKE SUPERFAMILY PROTEIN"/>
    <property type="match status" value="1"/>
</dbReference>
<accession>A0A059AGG7</accession>
<dbReference type="SUPFAM" id="SSF55658">
    <property type="entry name" value="L9 N-domain-like"/>
    <property type="match status" value="1"/>
</dbReference>
<dbReference type="Pfam" id="PF13456">
    <property type="entry name" value="RVT_3"/>
    <property type="match status" value="1"/>
</dbReference>
<dbReference type="InterPro" id="IPR011320">
    <property type="entry name" value="RNase_H1_N"/>
</dbReference>